<feature type="transmembrane region" description="Helical" evidence="5">
    <location>
        <begin position="140"/>
        <end position="161"/>
    </location>
</feature>
<evidence type="ECO:0000259" key="6">
    <source>
        <dbReference type="PROSITE" id="PS51012"/>
    </source>
</evidence>
<feature type="transmembrane region" description="Helical" evidence="5">
    <location>
        <begin position="12"/>
        <end position="37"/>
    </location>
</feature>
<feature type="transmembrane region" description="Helical" evidence="5">
    <location>
        <begin position="228"/>
        <end position="246"/>
    </location>
</feature>
<keyword evidence="4 5" id="KW-0472">Membrane</keyword>
<dbReference type="Proteomes" id="UP001208935">
    <property type="component" value="Unassembled WGS sequence"/>
</dbReference>
<feature type="domain" description="ABC transmembrane type-2" evidence="6">
    <location>
        <begin position="21"/>
        <end position="249"/>
    </location>
</feature>
<dbReference type="Pfam" id="PF01061">
    <property type="entry name" value="ABC2_membrane"/>
    <property type="match status" value="1"/>
</dbReference>
<comment type="similarity">
    <text evidence="5">Belongs to the ABC-2 integral membrane protein family.</text>
</comment>
<accession>A0ABT3KRX0</accession>
<dbReference type="RefSeq" id="WP_265281357.1">
    <property type="nucleotide sequence ID" value="NZ_QZCW01000001.1"/>
</dbReference>
<reference evidence="8" key="1">
    <citation type="submission" date="2023-07" db="EMBL/GenBank/DDBJ databases">
        <title>Verminephrobacter genomes.</title>
        <authorList>
            <person name="Lund M.B."/>
        </authorList>
    </citation>
    <scope>NUCLEOTIDE SEQUENCE [LARGE SCALE GENOMIC DNA]</scope>
    <source>
        <strain evidence="8">AtM5-05</strain>
    </source>
</reference>
<dbReference type="PROSITE" id="PS51012">
    <property type="entry name" value="ABC_TM2"/>
    <property type="match status" value="1"/>
</dbReference>
<evidence type="ECO:0000256" key="2">
    <source>
        <dbReference type="ARBA" id="ARBA00022692"/>
    </source>
</evidence>
<proteinExistence type="inferred from homology"/>
<comment type="subcellular location">
    <subcellularLocation>
        <location evidence="5">Cell inner membrane</location>
        <topology evidence="5">Multi-pass membrane protein</topology>
    </subcellularLocation>
    <subcellularLocation>
        <location evidence="1">Membrane</location>
        <topology evidence="1">Multi-pass membrane protein</topology>
    </subcellularLocation>
</comment>
<comment type="caution">
    <text evidence="7">The sequence shown here is derived from an EMBL/GenBank/DDBJ whole genome shotgun (WGS) entry which is preliminary data.</text>
</comment>
<dbReference type="EMBL" id="QZCW01000001">
    <property type="protein sequence ID" value="MCW5320674.1"/>
    <property type="molecule type" value="Genomic_DNA"/>
</dbReference>
<evidence type="ECO:0000256" key="5">
    <source>
        <dbReference type="RuleBase" id="RU361157"/>
    </source>
</evidence>
<evidence type="ECO:0000313" key="8">
    <source>
        <dbReference type="Proteomes" id="UP001208935"/>
    </source>
</evidence>
<feature type="transmembrane region" description="Helical" evidence="5">
    <location>
        <begin position="100"/>
        <end position="128"/>
    </location>
</feature>
<name>A0ABT3KRX0_9BURK</name>
<gene>
    <name evidence="7" type="ORF">D5039_05645</name>
</gene>
<sequence>MMHSTLALSSRLLTATICMPVFALIALVQPVFWLLLFGNLFAPIMIQAQESISYQQVLVPGLTIMAAYFSSAYAGMYILQDSESGMLARQMVAPVARGSIVLAYVLHATVLVLIQSAIVVVAASLFGVGPKDLAQGFVRTLLSATLVGFAFSSLSIGLAVLAGRPEPVLGIMNFIALPMLFISEILTGTSPVNTIMARLAQFNPVNWAVVHARAGYLDNDPSTKNAQLGYLVAFAAFALLLALQAFRRHNSKM</sequence>
<evidence type="ECO:0000313" key="7">
    <source>
        <dbReference type="EMBL" id="MCW5320674.1"/>
    </source>
</evidence>
<dbReference type="PANTHER" id="PTHR43229">
    <property type="entry name" value="NODULATION PROTEIN J"/>
    <property type="match status" value="1"/>
</dbReference>
<dbReference type="InterPro" id="IPR047817">
    <property type="entry name" value="ABC2_TM_bact-type"/>
</dbReference>
<feature type="transmembrane region" description="Helical" evidence="5">
    <location>
        <begin position="57"/>
        <end position="79"/>
    </location>
</feature>
<keyword evidence="5" id="KW-1003">Cell membrane</keyword>
<feature type="transmembrane region" description="Helical" evidence="5">
    <location>
        <begin position="168"/>
        <end position="186"/>
    </location>
</feature>
<dbReference type="InterPro" id="IPR013525">
    <property type="entry name" value="ABC2_TM"/>
</dbReference>
<protein>
    <recommendedName>
        <fullName evidence="5">Transport permease protein</fullName>
    </recommendedName>
</protein>
<dbReference type="InterPro" id="IPR051784">
    <property type="entry name" value="Nod_factor_ABC_transporter"/>
</dbReference>
<dbReference type="PIRSF" id="PIRSF006648">
    <property type="entry name" value="DrrB"/>
    <property type="match status" value="1"/>
</dbReference>
<dbReference type="InterPro" id="IPR000412">
    <property type="entry name" value="ABC_2_transport"/>
</dbReference>
<dbReference type="PANTHER" id="PTHR43229:SF2">
    <property type="entry name" value="NODULATION PROTEIN J"/>
    <property type="match status" value="1"/>
</dbReference>
<evidence type="ECO:0000256" key="1">
    <source>
        <dbReference type="ARBA" id="ARBA00004141"/>
    </source>
</evidence>
<keyword evidence="8" id="KW-1185">Reference proteome</keyword>
<keyword evidence="5" id="KW-0813">Transport</keyword>
<keyword evidence="3 5" id="KW-1133">Transmembrane helix</keyword>
<organism evidence="7 8">
    <name type="scientific">Verminephrobacter aporrectodeae subsp. tuberculatae</name>
    <dbReference type="NCBI Taxonomy" id="1110392"/>
    <lineage>
        <taxon>Bacteria</taxon>
        <taxon>Pseudomonadati</taxon>
        <taxon>Pseudomonadota</taxon>
        <taxon>Betaproteobacteria</taxon>
        <taxon>Burkholderiales</taxon>
        <taxon>Comamonadaceae</taxon>
        <taxon>Verminephrobacter</taxon>
    </lineage>
</organism>
<evidence type="ECO:0000256" key="3">
    <source>
        <dbReference type="ARBA" id="ARBA00022989"/>
    </source>
</evidence>
<evidence type="ECO:0000256" key="4">
    <source>
        <dbReference type="ARBA" id="ARBA00023136"/>
    </source>
</evidence>
<keyword evidence="2 5" id="KW-0812">Transmembrane</keyword>